<dbReference type="GO" id="GO:0003735">
    <property type="term" value="F:structural constituent of ribosome"/>
    <property type="evidence" value="ECO:0007669"/>
    <property type="project" value="InterPro"/>
</dbReference>
<dbReference type="EMBL" id="CP014671">
    <property type="protein sequence ID" value="ANX04772.1"/>
    <property type="molecule type" value="Genomic_DNA"/>
</dbReference>
<dbReference type="GO" id="GO:0019843">
    <property type="term" value="F:rRNA binding"/>
    <property type="evidence" value="ECO:0007669"/>
    <property type="project" value="UniProtKB-UniRule"/>
</dbReference>
<dbReference type="SUPFAM" id="SSF57716">
    <property type="entry name" value="Glucocorticoid receptor-like (DNA-binding domain)"/>
    <property type="match status" value="1"/>
</dbReference>
<keyword evidence="7" id="KW-0699">rRNA-binding</keyword>
<reference evidence="9" key="1">
    <citation type="submission" date="2016-03" db="EMBL/GenBank/DDBJ databases">
        <title>Complete genome sequence of Solimmundus cernigliae, representing a novel lineage of polycyclic aromatic hydrocarbon degraders within the Gammaproteobacteria.</title>
        <authorList>
            <person name="Singleton D.R."/>
            <person name="Dickey A.N."/>
            <person name="Scholl E.H."/>
            <person name="Wright F.A."/>
            <person name="Aitken M.D."/>
        </authorList>
    </citation>
    <scope>NUCLEOTIDE SEQUENCE [LARGE SCALE GENOMIC DNA]</scope>
    <source>
        <strain evidence="9">TR3.2</strain>
    </source>
</reference>
<comment type="similarity">
    <text evidence="2 7">Belongs to the universal ribosomal protein uS14 family.</text>
</comment>
<evidence type="ECO:0000256" key="3">
    <source>
        <dbReference type="ARBA" id="ARBA00022980"/>
    </source>
</evidence>
<name>A0A1B1YVH7_9GAMM</name>
<dbReference type="AlphaFoldDB" id="A0A1B1YVH7"/>
<evidence type="ECO:0000256" key="2">
    <source>
        <dbReference type="ARBA" id="ARBA00009083"/>
    </source>
</evidence>
<comment type="function">
    <text evidence="1 7">Binds 16S rRNA, required for the assembly of 30S particles and may also be responsible for determining the conformation of the 16S rRNA at the A site.</text>
</comment>
<dbReference type="OrthoDB" id="9810484at2"/>
<dbReference type="STRING" id="1810504.PG2T_11760"/>
<dbReference type="Gene3D" id="1.10.287.1480">
    <property type="match status" value="1"/>
</dbReference>
<keyword evidence="4 7" id="KW-0687">Ribonucleoprotein</keyword>
<evidence type="ECO:0000313" key="9">
    <source>
        <dbReference type="Proteomes" id="UP000092952"/>
    </source>
</evidence>
<dbReference type="InterPro" id="IPR001209">
    <property type="entry name" value="Ribosomal_uS14"/>
</dbReference>
<keyword evidence="7" id="KW-0694">RNA-binding</keyword>
<dbReference type="RefSeq" id="WP_068805659.1">
    <property type="nucleotide sequence ID" value="NZ_CP014671.1"/>
</dbReference>
<evidence type="ECO:0000256" key="4">
    <source>
        <dbReference type="ARBA" id="ARBA00023274"/>
    </source>
</evidence>
<protein>
    <recommendedName>
        <fullName evidence="5 7">Small ribosomal subunit protein uS14</fullName>
    </recommendedName>
</protein>
<dbReference type="KEGG" id="gbi:PG2T_11760"/>
<keyword evidence="9" id="KW-1185">Reference proteome</keyword>
<gene>
    <name evidence="7 8" type="primary">rpsN</name>
    <name evidence="8" type="ORF">PG2T_11760</name>
</gene>
<sequence>MAKTSVINRNEKRAALVRKYAARRAELKAAAVNVNLSDEQRYAAQLALQKLPRDASPVRLVSRCQATGRAHGVYKKFGLGRNKLREASMRGDVPGMVKASW</sequence>
<dbReference type="GO" id="GO:0006412">
    <property type="term" value="P:translation"/>
    <property type="evidence" value="ECO:0007669"/>
    <property type="project" value="UniProtKB-UniRule"/>
</dbReference>
<dbReference type="Pfam" id="PF00253">
    <property type="entry name" value="Ribosomal_S14"/>
    <property type="match status" value="1"/>
</dbReference>
<dbReference type="InParanoid" id="A0A1B1YVH7"/>
<proteinExistence type="inferred from homology"/>
<evidence type="ECO:0000256" key="6">
    <source>
        <dbReference type="ARBA" id="ARBA00047110"/>
    </source>
</evidence>
<evidence type="ECO:0000256" key="5">
    <source>
        <dbReference type="ARBA" id="ARBA00035167"/>
    </source>
</evidence>
<evidence type="ECO:0000256" key="1">
    <source>
        <dbReference type="ARBA" id="ARBA00003686"/>
    </source>
</evidence>
<dbReference type="PANTHER" id="PTHR19836">
    <property type="entry name" value="30S RIBOSOMAL PROTEIN S14"/>
    <property type="match status" value="1"/>
</dbReference>
<dbReference type="InterPro" id="IPR023036">
    <property type="entry name" value="Ribosomal_uS14_bac/plastid"/>
</dbReference>
<dbReference type="NCBIfam" id="NF006477">
    <property type="entry name" value="PRK08881.1"/>
    <property type="match status" value="1"/>
</dbReference>
<comment type="subunit">
    <text evidence="6 7">Part of the 30S ribosomal subunit. Contacts proteins S3 and S10.</text>
</comment>
<organism evidence="8 9">
    <name type="scientific">Immundisolibacter cernigliae</name>
    <dbReference type="NCBI Taxonomy" id="1810504"/>
    <lineage>
        <taxon>Bacteria</taxon>
        <taxon>Pseudomonadati</taxon>
        <taxon>Pseudomonadota</taxon>
        <taxon>Gammaproteobacteria</taxon>
        <taxon>Immundisolibacterales</taxon>
        <taxon>Immundisolibacteraceae</taxon>
        <taxon>Immundisolibacter</taxon>
    </lineage>
</organism>
<accession>A0A1B1YVH7</accession>
<evidence type="ECO:0000256" key="7">
    <source>
        <dbReference type="HAMAP-Rule" id="MF_00537"/>
    </source>
</evidence>
<dbReference type="GO" id="GO:0015935">
    <property type="term" value="C:small ribosomal subunit"/>
    <property type="evidence" value="ECO:0007669"/>
    <property type="project" value="TreeGrafter"/>
</dbReference>
<evidence type="ECO:0000313" key="8">
    <source>
        <dbReference type="EMBL" id="ANX04772.1"/>
    </source>
</evidence>
<dbReference type="HAMAP" id="MF_00537">
    <property type="entry name" value="Ribosomal_uS14_1"/>
    <property type="match status" value="1"/>
</dbReference>
<keyword evidence="3 7" id="KW-0689">Ribosomal protein</keyword>
<dbReference type="PANTHER" id="PTHR19836:SF19">
    <property type="entry name" value="SMALL RIBOSOMAL SUBUNIT PROTEIN US14M"/>
    <property type="match status" value="1"/>
</dbReference>
<dbReference type="FunCoup" id="A0A1B1YVH7">
    <property type="interactions" value="602"/>
</dbReference>
<dbReference type="GO" id="GO:0005737">
    <property type="term" value="C:cytoplasm"/>
    <property type="evidence" value="ECO:0007669"/>
    <property type="project" value="UniProtKB-ARBA"/>
</dbReference>
<dbReference type="FunFam" id="1.10.287.1480:FF:000001">
    <property type="entry name" value="30S ribosomal protein S14"/>
    <property type="match status" value="1"/>
</dbReference>
<dbReference type="Proteomes" id="UP000092952">
    <property type="component" value="Chromosome"/>
</dbReference>